<dbReference type="HOGENOM" id="CLU_363025_0_0_1"/>
<dbReference type="OMA" id="CFHGNCH"/>
<dbReference type="GO" id="GO:0005044">
    <property type="term" value="F:scavenger receptor activity"/>
    <property type="evidence" value="ECO:0007669"/>
    <property type="project" value="InterPro"/>
</dbReference>
<proteinExistence type="predicted"/>
<dbReference type="Proteomes" id="UP000030746">
    <property type="component" value="Unassembled WGS sequence"/>
</dbReference>
<evidence type="ECO:0000256" key="4">
    <source>
        <dbReference type="SAM" id="SignalP"/>
    </source>
</evidence>
<gene>
    <name evidence="5" type="ORF">LOTGIDRAFT_166470</name>
</gene>
<feature type="signal peptide" evidence="4">
    <location>
        <begin position="1"/>
        <end position="22"/>
    </location>
</feature>
<feature type="compositionally biased region" description="Basic and acidic residues" evidence="2">
    <location>
        <begin position="604"/>
        <end position="613"/>
    </location>
</feature>
<evidence type="ECO:0008006" key="7">
    <source>
        <dbReference type="Google" id="ProtNLM"/>
    </source>
</evidence>
<evidence type="ECO:0000313" key="5">
    <source>
        <dbReference type="EMBL" id="ESO87589.1"/>
    </source>
</evidence>
<feature type="compositionally biased region" description="Polar residues" evidence="2">
    <location>
        <begin position="629"/>
        <end position="660"/>
    </location>
</feature>
<evidence type="ECO:0000256" key="3">
    <source>
        <dbReference type="SAM" id="Phobius"/>
    </source>
</evidence>
<keyword evidence="1" id="KW-0245">EGF-like domain</keyword>
<feature type="region of interest" description="Disordered" evidence="2">
    <location>
        <begin position="725"/>
        <end position="770"/>
    </location>
</feature>
<organism evidence="5 6">
    <name type="scientific">Lottia gigantea</name>
    <name type="common">Giant owl limpet</name>
    <dbReference type="NCBI Taxonomy" id="225164"/>
    <lineage>
        <taxon>Eukaryota</taxon>
        <taxon>Metazoa</taxon>
        <taxon>Spiralia</taxon>
        <taxon>Lophotrochozoa</taxon>
        <taxon>Mollusca</taxon>
        <taxon>Gastropoda</taxon>
        <taxon>Patellogastropoda</taxon>
        <taxon>Lottioidea</taxon>
        <taxon>Lottiidae</taxon>
        <taxon>Lottia</taxon>
    </lineage>
</organism>
<dbReference type="Gene3D" id="2.170.300.10">
    <property type="entry name" value="Tie2 ligand-binding domain superfamily"/>
    <property type="match status" value="2"/>
</dbReference>
<dbReference type="OrthoDB" id="6161276at2759"/>
<evidence type="ECO:0000313" key="6">
    <source>
        <dbReference type="Proteomes" id="UP000030746"/>
    </source>
</evidence>
<dbReference type="PANTHER" id="PTHR24043:SF8">
    <property type="entry name" value="EGF-LIKE DOMAIN-CONTAINING PROTEIN"/>
    <property type="match status" value="1"/>
</dbReference>
<feature type="compositionally biased region" description="Polar residues" evidence="2">
    <location>
        <begin position="668"/>
        <end position="686"/>
    </location>
</feature>
<dbReference type="GeneID" id="20240346"/>
<keyword evidence="6" id="KW-1185">Reference proteome</keyword>
<dbReference type="RefSeq" id="XP_009061781.1">
    <property type="nucleotide sequence ID" value="XM_009063533.1"/>
</dbReference>
<dbReference type="PANTHER" id="PTHR24043">
    <property type="entry name" value="SCAVENGER RECEPTOR CLASS F"/>
    <property type="match status" value="1"/>
</dbReference>
<dbReference type="InterPro" id="IPR042635">
    <property type="entry name" value="MEGF10/SREC1/2-like"/>
</dbReference>
<keyword evidence="3" id="KW-0472">Membrane</keyword>
<keyword evidence="3" id="KW-1133">Transmembrane helix</keyword>
<keyword evidence="4" id="KW-0732">Signal</keyword>
<dbReference type="Gene3D" id="2.60.120.260">
    <property type="entry name" value="Galactose-binding domain-like"/>
    <property type="match status" value="1"/>
</dbReference>
<evidence type="ECO:0000256" key="1">
    <source>
        <dbReference type="ARBA" id="ARBA00022536"/>
    </source>
</evidence>
<feature type="chain" id="PRO_5004717768" description="EGF-like domain-containing protein" evidence="4">
    <location>
        <begin position="23"/>
        <end position="770"/>
    </location>
</feature>
<sequence length="770" mass="85002">MATRSRWIFSFILLTSATLISGEDCFDFLCYYANNCESGLNNVTGNCVICAEGWSGKKCQKKNVALKKPEYVDIPKNSGSNYDIIVDGKTTQDKTSCIEEYRLDVDIYLDVNLMSLYYIKDVSIYYMKGAVASLRGFSVFIGNTSTFDEGELCYQHKDEPLQDITTISCNKTGQYLKMKNSRANPPYPGDYSDETDLQICEIQAFGCEGKYGPNCGKQCLLRKCKGTSSCNTFDGKCETGCKSGYRGDDCVQECLIGFYGESCSQRCNNNQYCKISTDCNHITGYCNNGCQTGWTGPKCNLVCNSGTFGDNCQQKCHCYGTDVCHHVTGSCPGTGRLKCEEGWSGDSCDQDCAGKYGTSCEKQCYQRQCKGTSSCNTFDGKCETGCKSGYTAEDCTQECSFGTYGDVCSKQCNSDRHFCDEVGCDPVTGECKGDCQPGWLGNRCNEECQVGQYGVNCMYNCNVRHCINMTECNFIDGSCNGNCEDGWSGVDCVQAGAVVQDNGLDRLYVGLIGVLCGLVFCIVIAIIIYFLCRSRWRRKLLVSERRRTKEVIYDDIPDLPPDIAVNNNLYEEPSTESRSFDNLSNRPLPRIVVDSSSGSNLVRAKHDQRESRPYENQTGPYERVDETNDQSITRTKVPVTTGSDMPNLQRSTQSVATSDRNPYIDMSRGNQAVPNQSSSSVENAATDQAAGARRSVLEPKEGDTDSISTVGSCCSDKLHNEQNEVRDAAENVQKRKENEYVKMGDMSGTRAKTNSDSGNPGEGYVNRSFC</sequence>
<dbReference type="AlphaFoldDB" id="V4BFB2"/>
<feature type="compositionally biased region" description="Basic and acidic residues" evidence="2">
    <location>
        <begin position="725"/>
        <end position="742"/>
    </location>
</feature>
<dbReference type="EMBL" id="KB202883">
    <property type="protein sequence ID" value="ESO87589.1"/>
    <property type="molecule type" value="Genomic_DNA"/>
</dbReference>
<reference evidence="5 6" key="1">
    <citation type="journal article" date="2013" name="Nature">
        <title>Insights into bilaterian evolution from three spiralian genomes.</title>
        <authorList>
            <person name="Simakov O."/>
            <person name="Marletaz F."/>
            <person name="Cho S.J."/>
            <person name="Edsinger-Gonzales E."/>
            <person name="Havlak P."/>
            <person name="Hellsten U."/>
            <person name="Kuo D.H."/>
            <person name="Larsson T."/>
            <person name="Lv J."/>
            <person name="Arendt D."/>
            <person name="Savage R."/>
            <person name="Osoegawa K."/>
            <person name="de Jong P."/>
            <person name="Grimwood J."/>
            <person name="Chapman J.A."/>
            <person name="Shapiro H."/>
            <person name="Aerts A."/>
            <person name="Otillar R.P."/>
            <person name="Terry A.Y."/>
            <person name="Boore J.L."/>
            <person name="Grigoriev I.V."/>
            <person name="Lindberg D.R."/>
            <person name="Seaver E.C."/>
            <person name="Weisblat D.A."/>
            <person name="Putnam N.H."/>
            <person name="Rokhsar D.S."/>
        </authorList>
    </citation>
    <scope>NUCLEOTIDE SEQUENCE [LARGE SCALE GENOMIC DNA]</scope>
</reference>
<dbReference type="CTD" id="20240346"/>
<feature type="transmembrane region" description="Helical" evidence="3">
    <location>
        <begin position="507"/>
        <end position="531"/>
    </location>
</feature>
<evidence type="ECO:0000256" key="2">
    <source>
        <dbReference type="SAM" id="MobiDB-lite"/>
    </source>
</evidence>
<dbReference type="KEGG" id="lgi:LOTGIDRAFT_166470"/>
<feature type="region of interest" description="Disordered" evidence="2">
    <location>
        <begin position="597"/>
        <end position="709"/>
    </location>
</feature>
<accession>V4BFB2</accession>
<protein>
    <recommendedName>
        <fullName evidence="7">EGF-like domain-containing protein</fullName>
    </recommendedName>
</protein>
<name>V4BFB2_LOTGI</name>
<keyword evidence="3" id="KW-0812">Transmembrane</keyword>